<reference evidence="11" key="1">
    <citation type="submission" date="2013-12" db="EMBL/GenBank/DDBJ databases">
        <authorList>
            <person name="Aslett M."/>
        </authorList>
    </citation>
    <scope>NUCLEOTIDE SEQUENCE [LARGE SCALE GENOMIC DNA]</scope>
    <source>
        <strain evidence="11">Lindley</strain>
    </source>
</reference>
<evidence type="ECO:0000256" key="4">
    <source>
        <dbReference type="ARBA" id="ARBA00022490"/>
    </source>
</evidence>
<dbReference type="GO" id="GO:0008017">
    <property type="term" value="F:microtubule binding"/>
    <property type="evidence" value="ECO:0007669"/>
    <property type="project" value="UniProtKB-ARBA"/>
</dbReference>
<dbReference type="GO" id="GO:0016328">
    <property type="term" value="C:lateral plasma membrane"/>
    <property type="evidence" value="ECO:0007669"/>
    <property type="project" value="UniProtKB-ARBA"/>
</dbReference>
<dbReference type="FunFam" id="1.20.58.60:FF:000017">
    <property type="entry name" value="Spectrin alpha chain, non-erythrocytic 1"/>
    <property type="match status" value="1"/>
</dbReference>
<keyword evidence="7" id="KW-0009">Actin-binding</keyword>
<keyword evidence="6" id="KW-0677">Repeat</keyword>
<feature type="coiled-coil region" evidence="9">
    <location>
        <begin position="836"/>
        <end position="877"/>
    </location>
</feature>
<feature type="region of interest" description="Disordered" evidence="10">
    <location>
        <begin position="707"/>
        <end position="738"/>
    </location>
</feature>
<evidence type="ECO:0000256" key="5">
    <source>
        <dbReference type="ARBA" id="ARBA00022553"/>
    </source>
</evidence>
<name>A0A183BI72_GLOPA</name>
<dbReference type="FunFam" id="1.20.58.60:FF:000013">
    <property type="entry name" value="Spectrin alpha chain, non-erythrocytic 1"/>
    <property type="match status" value="1"/>
</dbReference>
<dbReference type="InterPro" id="IPR018159">
    <property type="entry name" value="Spectrin/alpha-actinin"/>
</dbReference>
<dbReference type="FunFam" id="1.20.58.60:FF:000007">
    <property type="entry name" value="Spectrin alpha chain non-erythrocytic 1"/>
    <property type="match status" value="2"/>
</dbReference>
<dbReference type="GO" id="GO:0003779">
    <property type="term" value="F:actin binding"/>
    <property type="evidence" value="ECO:0007669"/>
    <property type="project" value="UniProtKB-KW"/>
</dbReference>
<dbReference type="Pfam" id="PF00435">
    <property type="entry name" value="Spectrin"/>
    <property type="match status" value="10"/>
</dbReference>
<organism evidence="11 12">
    <name type="scientific">Globodera pallida</name>
    <name type="common">Potato cyst nematode worm</name>
    <name type="synonym">Heterodera pallida</name>
    <dbReference type="NCBI Taxonomy" id="36090"/>
    <lineage>
        <taxon>Eukaryota</taxon>
        <taxon>Metazoa</taxon>
        <taxon>Ecdysozoa</taxon>
        <taxon>Nematoda</taxon>
        <taxon>Chromadorea</taxon>
        <taxon>Rhabditida</taxon>
        <taxon>Tylenchina</taxon>
        <taxon>Tylenchomorpha</taxon>
        <taxon>Tylenchoidea</taxon>
        <taxon>Heteroderidae</taxon>
        <taxon>Heteroderinae</taxon>
        <taxon>Globodera</taxon>
    </lineage>
</organism>
<feature type="coiled-coil region" evidence="9">
    <location>
        <begin position="427"/>
        <end position="461"/>
    </location>
</feature>
<evidence type="ECO:0000313" key="12">
    <source>
        <dbReference type="WBParaSite" id="GPLIN_000030100"/>
    </source>
</evidence>
<comment type="subcellular location">
    <subcellularLocation>
        <location evidence="1">Cytoplasm</location>
        <location evidence="1">Cytoskeleton</location>
    </subcellularLocation>
</comment>
<dbReference type="InterPro" id="IPR002017">
    <property type="entry name" value="Spectrin_repeat"/>
</dbReference>
<keyword evidence="11" id="KW-1185">Reference proteome</keyword>
<keyword evidence="8" id="KW-0206">Cytoskeleton</keyword>
<dbReference type="PANTHER" id="PTHR11915">
    <property type="entry name" value="SPECTRIN/FILAMIN RELATED CYTOSKELETAL PROTEIN"/>
    <property type="match status" value="1"/>
</dbReference>
<protein>
    <submittedName>
        <fullName evidence="12">Spectrin alpha chain</fullName>
    </submittedName>
</protein>
<evidence type="ECO:0000256" key="7">
    <source>
        <dbReference type="ARBA" id="ARBA00023203"/>
    </source>
</evidence>
<accession>A0A183BI72</accession>
<feature type="compositionally biased region" description="Basic residues" evidence="10">
    <location>
        <begin position="720"/>
        <end position="730"/>
    </location>
</feature>
<dbReference type="CDD" id="cd00176">
    <property type="entry name" value="SPEC"/>
    <property type="match status" value="5"/>
</dbReference>
<evidence type="ECO:0000313" key="11">
    <source>
        <dbReference type="Proteomes" id="UP000050741"/>
    </source>
</evidence>
<dbReference type="SMART" id="SM00150">
    <property type="entry name" value="SPEC"/>
    <property type="match status" value="9"/>
</dbReference>
<dbReference type="GO" id="GO:0051693">
    <property type="term" value="P:actin filament capping"/>
    <property type="evidence" value="ECO:0007669"/>
    <property type="project" value="UniProtKB-KW"/>
</dbReference>
<evidence type="ECO:0000256" key="10">
    <source>
        <dbReference type="SAM" id="MobiDB-lite"/>
    </source>
</evidence>
<dbReference type="FunFam" id="1.20.58.60:FF:000020">
    <property type="entry name" value="Spectrin alpha chain, non-erythrocytic 1"/>
    <property type="match status" value="3"/>
</dbReference>
<dbReference type="GO" id="GO:0042062">
    <property type="term" value="P:long-term strengthening of neuromuscular junction"/>
    <property type="evidence" value="ECO:0007669"/>
    <property type="project" value="UniProtKB-ARBA"/>
</dbReference>
<dbReference type="GO" id="GO:0005856">
    <property type="term" value="C:cytoskeleton"/>
    <property type="evidence" value="ECO:0007669"/>
    <property type="project" value="UniProtKB-SubCell"/>
</dbReference>
<dbReference type="WBParaSite" id="GPLIN_000030100">
    <property type="protein sequence ID" value="GPLIN_000030100"/>
    <property type="gene ID" value="GPLIN_000030100"/>
</dbReference>
<dbReference type="GO" id="GO:0045169">
    <property type="term" value="C:fusome"/>
    <property type="evidence" value="ECO:0007669"/>
    <property type="project" value="UniProtKB-ARBA"/>
</dbReference>
<keyword evidence="5" id="KW-0597">Phosphoprotein</keyword>
<keyword evidence="9" id="KW-0175">Coiled coil</keyword>
<comment type="similarity">
    <text evidence="2">Belongs to the spectrin family.</text>
</comment>
<dbReference type="Proteomes" id="UP000050741">
    <property type="component" value="Unassembled WGS sequence"/>
</dbReference>
<reference evidence="12" key="3">
    <citation type="submission" date="2016-06" db="UniProtKB">
        <authorList>
            <consortium name="WormBaseParasite"/>
        </authorList>
    </citation>
    <scope>IDENTIFICATION</scope>
</reference>
<reference evidence="11" key="2">
    <citation type="submission" date="2014-05" db="EMBL/GenBank/DDBJ databases">
        <title>The genome and life-stage specific transcriptomes of Globodera pallida elucidate key aspects of plant parasitism by a cyst nematode.</title>
        <authorList>
            <person name="Cotton J.A."/>
            <person name="Lilley C.J."/>
            <person name="Jones L.M."/>
            <person name="Kikuchi T."/>
            <person name="Reid A.J."/>
            <person name="Thorpe P."/>
            <person name="Tsai I.J."/>
            <person name="Beasley H."/>
            <person name="Blok V."/>
            <person name="Cock P.J.A."/>
            <person name="Van den Akker S.E."/>
            <person name="Holroyd N."/>
            <person name="Hunt M."/>
            <person name="Mantelin S."/>
            <person name="Naghra H."/>
            <person name="Pain A."/>
            <person name="Palomares-Rius J.E."/>
            <person name="Zarowiecki M."/>
            <person name="Berriman M."/>
            <person name="Jones J.T."/>
            <person name="Urwin P.E."/>
        </authorList>
    </citation>
    <scope>NUCLEOTIDE SEQUENCE [LARGE SCALE GENOMIC DNA]</scope>
    <source>
        <strain evidence="11">Lindley</strain>
    </source>
</reference>
<dbReference type="AlphaFoldDB" id="A0A183BI72"/>
<proteinExistence type="inferred from homology"/>
<dbReference type="SUPFAM" id="SSF46966">
    <property type="entry name" value="Spectrin repeat"/>
    <property type="match status" value="7"/>
</dbReference>
<keyword evidence="3" id="KW-0117">Actin capping</keyword>
<sequence length="1077" mass="126497">MNIWSPFSVRYSTFFEIEARADSFKQTAETGQRLLDEEDIDNADEIRQCLQHLAVEQSNLNNLWEERRILYEQCMDLQLFYRDTEQAESWMTKQEAFLQNDDLGDSLDAVESLLKKHEDFEKSLAAQEEKIHALDEFATKLIEGGHYAADDVAKRREKLLTRRRHLMERMAQRRERLKESYRLHSFDRDCDEMLGWIHEKLKTAKDQSYLDPTNIRGKLQKHGNFEQELRANRNRLDETKTTGQELIQSGHYANEHIQSRLNEVEELWTELVDASGLKGAKLQEANQEQLFNRNIEDVELWLSELEGQLASEDFGKDLVSVQNLQKKLGLVESDYNAHQERIDAIGHQTREFHDTGHFNAPLISKKFDVLQQRFEALREPLQRRKQKLAESLLGHQLFRDIDHELAWIREKEQIAASTNRGRDLVGVQNLIKKQNALHTEIANHEQQMEQVAQSAEQMVQRGHFLAPDIRDKKSQLRDNWRALKTKADKRKQDLQDSLQAHQYLADANEALLERHQDYRTEIDARASTFHAYEQFGNQLIRSGHYAADDVRQRMEDVNEARRRLEEAWVERRKVLDQCLELQLFNRDCEQCDTWMSAREAFLSQEDPSGDNVESLIKKHEDFDKAIASQQEKLNNLDTLSRQLVQAGHYAAPQITAKRDQIFERWDQLKAALIEKRSKLGESQTLQQFSRDADEVENWMAEKFQVAQEETYRDPTNIQQKHQKQQVKGKGKSNNEFNDFKNDLKANEVRLQEMNQIATRLSQMGQTETAVRIRQQIDDLNARWKALEQKAEERGQQLESAHEVQRFHKDVDETKDWIQEKNETLDSEDFGRDLRSVQALQRKHEGVERDLAALGDKIRALDEKANRLRQTHPEAAEQIYDLQRQLNEQWTTLTQKANRRKDKLLDSYDYQRFLSDYHDLMQWVDGMVQLVSSEELANDVTGAEALLERHQDYRTEIDARASTFHAYEQFGNQLIRSGHYAADDVRQRMEDVNEARRRLEEAWVERRKVLDQCLELQLFNRDCEQCDTWMSAREAFLSQEDPSGDNVESLIKKHEDFDKAIASQQEKLNNLPLAAYIE</sequence>
<evidence type="ECO:0000256" key="9">
    <source>
        <dbReference type="SAM" id="Coils"/>
    </source>
</evidence>
<keyword evidence="4" id="KW-0963">Cytoplasm</keyword>
<evidence type="ECO:0000256" key="8">
    <source>
        <dbReference type="ARBA" id="ARBA00023212"/>
    </source>
</evidence>
<dbReference type="Gene3D" id="1.20.58.60">
    <property type="match status" value="11"/>
</dbReference>
<evidence type="ECO:0000256" key="1">
    <source>
        <dbReference type="ARBA" id="ARBA00004245"/>
    </source>
</evidence>
<evidence type="ECO:0000256" key="6">
    <source>
        <dbReference type="ARBA" id="ARBA00022737"/>
    </source>
</evidence>
<evidence type="ECO:0000256" key="3">
    <source>
        <dbReference type="ARBA" id="ARBA00022467"/>
    </source>
</evidence>
<evidence type="ECO:0000256" key="2">
    <source>
        <dbReference type="ARBA" id="ARBA00006826"/>
    </source>
</evidence>
<dbReference type="GO" id="GO:0007026">
    <property type="term" value="P:negative regulation of microtubule depolymerization"/>
    <property type="evidence" value="ECO:0007669"/>
    <property type="project" value="UniProtKB-ARBA"/>
</dbReference>